<keyword evidence="2" id="KW-1185">Reference proteome</keyword>
<comment type="caution">
    <text evidence="1">The sequence shown here is derived from an EMBL/GenBank/DDBJ whole genome shotgun (WGS) entry which is preliminary data.</text>
</comment>
<dbReference type="HOGENOM" id="CLU_211494_1_0_0"/>
<evidence type="ECO:0008006" key="3">
    <source>
        <dbReference type="Google" id="ProtNLM"/>
    </source>
</evidence>
<dbReference type="PATRIC" id="fig|457404.5.peg.1122"/>
<evidence type="ECO:0000313" key="1">
    <source>
        <dbReference type="EMBL" id="EHO85182.1"/>
    </source>
</evidence>
<dbReference type="Proteomes" id="UP000003233">
    <property type="component" value="Unassembled WGS sequence"/>
</dbReference>
<reference evidence="1 2" key="1">
    <citation type="submission" date="2012-07" db="EMBL/GenBank/DDBJ databases">
        <title>The Genome Sequence of Fusobacterium ulcerans 12_1B.</title>
        <authorList>
            <consortium name="The Broad Institute Genome Sequencing Platform"/>
            <person name="Earl A."/>
            <person name="Ward D."/>
            <person name="Feldgarden M."/>
            <person name="Gevers D."/>
            <person name="Strauss J."/>
            <person name="Ambrose C.E."/>
            <person name="Allen-Vercoe E."/>
            <person name="Walker B."/>
            <person name="Young S.K."/>
            <person name="Zeng Q."/>
            <person name="Gargeya S."/>
            <person name="Fitzgerald M."/>
            <person name="Haas B."/>
            <person name="Abouelleil A."/>
            <person name="Alvarado L."/>
            <person name="Arachchi H.M."/>
            <person name="Berlin A.M."/>
            <person name="Chapman S.B."/>
            <person name="Goldberg J."/>
            <person name="Griggs A."/>
            <person name="Gujja S."/>
            <person name="Hansen M."/>
            <person name="Howarth C."/>
            <person name="Imamovic A."/>
            <person name="Larimer J."/>
            <person name="McCowen C."/>
            <person name="Montmayeur A."/>
            <person name="Murphy C."/>
            <person name="Neiman D."/>
            <person name="Pearson M."/>
            <person name="Priest M."/>
            <person name="Roberts A."/>
            <person name="Saif S."/>
            <person name="Shea T."/>
            <person name="Sisk P."/>
            <person name="Sykes S."/>
            <person name="Wortman J."/>
            <person name="Nusbaum C."/>
            <person name="Birren B."/>
        </authorList>
    </citation>
    <scope>NUCLEOTIDE SEQUENCE [LARGE SCALE GENOMIC DNA]</scope>
    <source>
        <strain evidence="1 2">12_1B</strain>
    </source>
</reference>
<sequence length="47" mass="5604">MEIKDFKTYELLEELKKREGVETIVINPYEKEKIKIEGPIILLKIID</sequence>
<dbReference type="RefSeq" id="WP_008695387.1">
    <property type="nucleotide sequence ID" value="NZ_KE161007.1"/>
</dbReference>
<proteinExistence type="predicted"/>
<dbReference type="NCBIfam" id="NF033495">
    <property type="entry name" value="phage_BC1881"/>
    <property type="match status" value="1"/>
</dbReference>
<evidence type="ECO:0000313" key="2">
    <source>
        <dbReference type="Proteomes" id="UP000003233"/>
    </source>
</evidence>
<protein>
    <recommendedName>
        <fullName evidence="3">BC1881 family protein</fullName>
    </recommendedName>
</protein>
<organism evidence="1 2">
    <name type="scientific">Fusobacterium ulcerans 12-1B</name>
    <dbReference type="NCBI Taxonomy" id="457404"/>
    <lineage>
        <taxon>Bacteria</taxon>
        <taxon>Fusobacteriati</taxon>
        <taxon>Fusobacteriota</taxon>
        <taxon>Fusobacteriia</taxon>
        <taxon>Fusobacteriales</taxon>
        <taxon>Fusobacteriaceae</taxon>
        <taxon>Fusobacterium</taxon>
    </lineage>
</organism>
<accession>H1PNW3</accession>
<gene>
    <name evidence="1" type="ORF">HMPREF0402_00106</name>
</gene>
<dbReference type="AlphaFoldDB" id="H1PNW3"/>
<name>H1PNW3_9FUSO</name>
<dbReference type="BioCyc" id="FSP457404-HMP:GTSQ-107-MONOMER"/>
<dbReference type="InterPro" id="IPR047901">
    <property type="entry name" value="BC1881-like"/>
</dbReference>
<dbReference type="EMBL" id="AGWJ02000006">
    <property type="protein sequence ID" value="EHO85182.1"/>
    <property type="molecule type" value="Genomic_DNA"/>
</dbReference>